<keyword evidence="3" id="KW-1185">Reference proteome</keyword>
<protein>
    <submittedName>
        <fullName evidence="2">Uncharacterized protein</fullName>
    </submittedName>
</protein>
<sequence length="82" mass="9533">MLGAFMNKHCMANCDGLCYKDKASDTYTVRNSSNNNRNVHNRLRNIHSKRTATDFTDTPQITIALHCMFLFSFTALIWNWML</sequence>
<keyword evidence="1" id="KW-0472">Membrane</keyword>
<proteinExistence type="predicted"/>
<keyword evidence="1" id="KW-1133">Transmembrane helix</keyword>
<gene>
    <name evidence="2" type="ORF">VNO78_20546</name>
</gene>
<dbReference type="Proteomes" id="UP001386955">
    <property type="component" value="Unassembled WGS sequence"/>
</dbReference>
<dbReference type="EMBL" id="JAYMYS010000005">
    <property type="protein sequence ID" value="KAK7392119.1"/>
    <property type="molecule type" value="Genomic_DNA"/>
</dbReference>
<name>A0AAN9S9L7_PSOTE</name>
<evidence type="ECO:0000256" key="1">
    <source>
        <dbReference type="SAM" id="Phobius"/>
    </source>
</evidence>
<feature type="transmembrane region" description="Helical" evidence="1">
    <location>
        <begin position="63"/>
        <end position="81"/>
    </location>
</feature>
<evidence type="ECO:0000313" key="2">
    <source>
        <dbReference type="EMBL" id="KAK7392119.1"/>
    </source>
</evidence>
<reference evidence="2 3" key="1">
    <citation type="submission" date="2024-01" db="EMBL/GenBank/DDBJ databases">
        <title>The genomes of 5 underutilized Papilionoideae crops provide insights into root nodulation and disease resistanc.</title>
        <authorList>
            <person name="Jiang F."/>
        </authorList>
    </citation>
    <scope>NUCLEOTIDE SEQUENCE [LARGE SCALE GENOMIC DNA]</scope>
    <source>
        <strain evidence="2">DUOXIRENSHENG_FW03</strain>
        <tissue evidence="2">Leaves</tissue>
    </source>
</reference>
<evidence type="ECO:0000313" key="3">
    <source>
        <dbReference type="Proteomes" id="UP001386955"/>
    </source>
</evidence>
<accession>A0AAN9S9L7</accession>
<organism evidence="2 3">
    <name type="scientific">Psophocarpus tetragonolobus</name>
    <name type="common">Winged bean</name>
    <name type="synonym">Dolichos tetragonolobus</name>
    <dbReference type="NCBI Taxonomy" id="3891"/>
    <lineage>
        <taxon>Eukaryota</taxon>
        <taxon>Viridiplantae</taxon>
        <taxon>Streptophyta</taxon>
        <taxon>Embryophyta</taxon>
        <taxon>Tracheophyta</taxon>
        <taxon>Spermatophyta</taxon>
        <taxon>Magnoliopsida</taxon>
        <taxon>eudicotyledons</taxon>
        <taxon>Gunneridae</taxon>
        <taxon>Pentapetalae</taxon>
        <taxon>rosids</taxon>
        <taxon>fabids</taxon>
        <taxon>Fabales</taxon>
        <taxon>Fabaceae</taxon>
        <taxon>Papilionoideae</taxon>
        <taxon>50 kb inversion clade</taxon>
        <taxon>NPAAA clade</taxon>
        <taxon>indigoferoid/millettioid clade</taxon>
        <taxon>Phaseoleae</taxon>
        <taxon>Psophocarpus</taxon>
    </lineage>
</organism>
<comment type="caution">
    <text evidence="2">The sequence shown here is derived from an EMBL/GenBank/DDBJ whole genome shotgun (WGS) entry which is preliminary data.</text>
</comment>
<keyword evidence="1" id="KW-0812">Transmembrane</keyword>
<dbReference type="AlphaFoldDB" id="A0AAN9S9L7"/>